<accession>A0AA97JLS2</accession>
<keyword evidence="2" id="KW-0378">Hydrolase</keyword>
<comment type="similarity">
    <text evidence="1">Belongs to the protein-tyrosine phosphatase family. Non-receptor class dual specificity subfamily.</text>
</comment>
<protein>
    <submittedName>
        <fullName evidence="10">Dual specificity protein phosphatase 13-like isoform X1</fullName>
    </submittedName>
</protein>
<dbReference type="GO" id="GO:0033549">
    <property type="term" value="F:MAP kinase phosphatase activity"/>
    <property type="evidence" value="ECO:0007669"/>
    <property type="project" value="TreeGrafter"/>
</dbReference>
<keyword evidence="3" id="KW-0904">Protein phosphatase</keyword>
<dbReference type="PANTHER" id="PTHR45682:SF10">
    <property type="entry name" value="DUAL SPECIFICITY PROTEIN PHOSPHATASE 13 ISOFORM B"/>
    <property type="match status" value="1"/>
</dbReference>
<sequence length="247" mass="27988">MQQTGQGSCCVTAILEEAQEKRHQHLKQSTELLPPPQRMSWDSLSRDDLLRPTIRRASSLTSSSPKSYETPMLGEIQRMLWTPVPCRGNVNEVWPNLYIGDLYIARDIEQLRRMRITHIVNAAAGRFHIDTGAKFYKDLPVDYYGVEADDDPKFDLSIYFYPTAKYIRAALHSPRGKVLVHCAMGISRSATLVLAFLMICENKTLVDALNTVRKHRGVCPNSGFLSQLRDLDIRLMSERGRGGPLNL</sequence>
<dbReference type="Proteomes" id="UP001190640">
    <property type="component" value="Chromosome 6"/>
</dbReference>
<evidence type="ECO:0000256" key="5">
    <source>
        <dbReference type="ARBA" id="ARBA00048336"/>
    </source>
</evidence>
<dbReference type="GO" id="GO:0005737">
    <property type="term" value="C:cytoplasm"/>
    <property type="evidence" value="ECO:0007669"/>
    <property type="project" value="TreeGrafter"/>
</dbReference>
<dbReference type="InterPro" id="IPR020405">
    <property type="entry name" value="Atypical_DUSP_subfamA"/>
</dbReference>
<dbReference type="PROSITE" id="PS50054">
    <property type="entry name" value="TYR_PHOSPHATASE_DUAL"/>
    <property type="match status" value="1"/>
</dbReference>
<dbReference type="PRINTS" id="PR01909">
    <property type="entry name" value="ADSPHPHTASEA"/>
</dbReference>
<dbReference type="GeneID" id="129332325"/>
<comment type="catalytic activity">
    <reaction evidence="5">
        <text>O-phospho-L-threonyl-[protein] + H2O = L-threonyl-[protein] + phosphate</text>
        <dbReference type="Rhea" id="RHEA:47004"/>
        <dbReference type="Rhea" id="RHEA-COMP:11060"/>
        <dbReference type="Rhea" id="RHEA-COMP:11605"/>
        <dbReference type="ChEBI" id="CHEBI:15377"/>
        <dbReference type="ChEBI" id="CHEBI:30013"/>
        <dbReference type="ChEBI" id="CHEBI:43474"/>
        <dbReference type="ChEBI" id="CHEBI:61977"/>
        <dbReference type="EC" id="3.1.3.16"/>
    </reaction>
</comment>
<evidence type="ECO:0000313" key="10">
    <source>
        <dbReference type="RefSeq" id="XP_054839337.1"/>
    </source>
</evidence>
<dbReference type="InterPro" id="IPR000387">
    <property type="entry name" value="Tyr_Pase_dom"/>
</dbReference>
<dbReference type="Gene3D" id="3.90.190.10">
    <property type="entry name" value="Protein tyrosine phosphatase superfamily"/>
    <property type="match status" value="1"/>
</dbReference>
<comment type="catalytic activity">
    <reaction evidence="4">
        <text>O-phospho-L-seryl-[protein] + H2O = L-seryl-[protein] + phosphate</text>
        <dbReference type="Rhea" id="RHEA:20629"/>
        <dbReference type="Rhea" id="RHEA-COMP:9863"/>
        <dbReference type="Rhea" id="RHEA-COMP:11604"/>
        <dbReference type="ChEBI" id="CHEBI:15377"/>
        <dbReference type="ChEBI" id="CHEBI:29999"/>
        <dbReference type="ChEBI" id="CHEBI:43474"/>
        <dbReference type="ChEBI" id="CHEBI:83421"/>
        <dbReference type="EC" id="3.1.3.16"/>
    </reaction>
</comment>
<dbReference type="InterPro" id="IPR020422">
    <property type="entry name" value="TYR_PHOSPHATASE_DUAL_dom"/>
</dbReference>
<dbReference type="PRINTS" id="PR01908">
    <property type="entry name" value="ADSPHPHTASE"/>
</dbReference>
<dbReference type="Pfam" id="PF00782">
    <property type="entry name" value="DSPc"/>
    <property type="match status" value="1"/>
</dbReference>
<dbReference type="KEGG" id="emc:129332325"/>
<dbReference type="GO" id="GO:0043409">
    <property type="term" value="P:negative regulation of MAPK cascade"/>
    <property type="evidence" value="ECO:0007669"/>
    <property type="project" value="TreeGrafter"/>
</dbReference>
<dbReference type="PANTHER" id="PTHR45682">
    <property type="entry name" value="AGAP008228-PA"/>
    <property type="match status" value="1"/>
</dbReference>
<evidence type="ECO:0000259" key="8">
    <source>
        <dbReference type="PROSITE" id="PS50056"/>
    </source>
</evidence>
<dbReference type="InterPro" id="IPR029021">
    <property type="entry name" value="Prot-tyrosine_phosphatase-like"/>
</dbReference>
<evidence type="ECO:0000313" key="9">
    <source>
        <dbReference type="Proteomes" id="UP001190640"/>
    </source>
</evidence>
<organism evidence="9 10">
    <name type="scientific">Eublepharis macularius</name>
    <name type="common">Leopard gecko</name>
    <name type="synonym">Cyrtodactylus macularius</name>
    <dbReference type="NCBI Taxonomy" id="481883"/>
    <lineage>
        <taxon>Eukaryota</taxon>
        <taxon>Metazoa</taxon>
        <taxon>Chordata</taxon>
        <taxon>Craniata</taxon>
        <taxon>Vertebrata</taxon>
        <taxon>Euteleostomi</taxon>
        <taxon>Lepidosauria</taxon>
        <taxon>Squamata</taxon>
        <taxon>Bifurcata</taxon>
        <taxon>Gekkota</taxon>
        <taxon>Eublepharidae</taxon>
        <taxon>Eublepharinae</taxon>
        <taxon>Eublepharis</taxon>
    </lineage>
</organism>
<evidence type="ECO:0000256" key="1">
    <source>
        <dbReference type="ARBA" id="ARBA00008601"/>
    </source>
</evidence>
<evidence type="ECO:0000256" key="3">
    <source>
        <dbReference type="ARBA" id="ARBA00022912"/>
    </source>
</evidence>
<dbReference type="InterPro" id="IPR000340">
    <property type="entry name" value="Dual-sp_phosphatase_cat-dom"/>
</dbReference>
<dbReference type="GO" id="GO:0004722">
    <property type="term" value="F:protein serine/threonine phosphatase activity"/>
    <property type="evidence" value="ECO:0007669"/>
    <property type="project" value="UniProtKB-EC"/>
</dbReference>
<reference evidence="10" key="1">
    <citation type="submission" date="2025-08" db="UniProtKB">
        <authorList>
            <consortium name="RefSeq"/>
        </authorList>
    </citation>
    <scope>IDENTIFICATION</scope>
    <source>
        <tissue evidence="10">Blood</tissue>
    </source>
</reference>
<feature type="domain" description="Tyrosine specific protein phosphatases" evidence="8">
    <location>
        <begin position="158"/>
        <end position="216"/>
    </location>
</feature>
<evidence type="ECO:0000259" key="7">
    <source>
        <dbReference type="PROSITE" id="PS50054"/>
    </source>
</evidence>
<name>A0AA97JLS2_EUBMA</name>
<evidence type="ECO:0000256" key="4">
    <source>
        <dbReference type="ARBA" id="ARBA00047761"/>
    </source>
</evidence>
<dbReference type="GO" id="GO:0008138">
    <property type="term" value="F:protein tyrosine/serine/threonine phosphatase activity"/>
    <property type="evidence" value="ECO:0007669"/>
    <property type="project" value="InterPro"/>
</dbReference>
<dbReference type="SMART" id="SM00195">
    <property type="entry name" value="DSPc"/>
    <property type="match status" value="1"/>
</dbReference>
<evidence type="ECO:0000256" key="6">
    <source>
        <dbReference type="PIRSR" id="PIRSR620405-1"/>
    </source>
</evidence>
<dbReference type="AlphaFoldDB" id="A0AA97JLS2"/>
<dbReference type="RefSeq" id="XP_054839337.1">
    <property type="nucleotide sequence ID" value="XM_054983362.1"/>
</dbReference>
<keyword evidence="9" id="KW-1185">Reference proteome</keyword>
<gene>
    <name evidence="10" type="primary">LOC129332325</name>
</gene>
<dbReference type="InterPro" id="IPR016130">
    <property type="entry name" value="Tyr_Pase_AS"/>
</dbReference>
<dbReference type="PROSITE" id="PS50056">
    <property type="entry name" value="TYR_PHOSPHATASE_2"/>
    <property type="match status" value="1"/>
</dbReference>
<dbReference type="SUPFAM" id="SSF52799">
    <property type="entry name" value="(Phosphotyrosine protein) phosphatases II"/>
    <property type="match status" value="1"/>
</dbReference>
<feature type="domain" description="Tyrosine-protein phosphatase" evidence="7">
    <location>
        <begin position="89"/>
        <end position="237"/>
    </location>
</feature>
<proteinExistence type="inferred from homology"/>
<dbReference type="PROSITE" id="PS00383">
    <property type="entry name" value="TYR_PHOSPHATASE_1"/>
    <property type="match status" value="1"/>
</dbReference>
<evidence type="ECO:0000256" key="2">
    <source>
        <dbReference type="ARBA" id="ARBA00022801"/>
    </source>
</evidence>
<feature type="active site" description="Phosphocysteine intermediate" evidence="6">
    <location>
        <position position="182"/>
    </location>
</feature>